<dbReference type="RefSeq" id="WP_158425184.1">
    <property type="nucleotide sequence ID" value="NZ_JAOQJQ010000003.1"/>
</dbReference>
<dbReference type="InterPro" id="IPR015797">
    <property type="entry name" value="NUDIX_hydrolase-like_dom_sf"/>
</dbReference>
<accession>A0ABT2TLF4</accession>
<dbReference type="PANTHER" id="PTHR43758:SF2">
    <property type="entry name" value="OXIDIZED PURINE NUCLEOSIDE TRIPHOSPHATE HYDROLASE"/>
    <property type="match status" value="1"/>
</dbReference>
<evidence type="ECO:0000313" key="8">
    <source>
        <dbReference type="Proteomes" id="UP001652442"/>
    </source>
</evidence>
<evidence type="ECO:0000256" key="1">
    <source>
        <dbReference type="ARBA" id="ARBA00001946"/>
    </source>
</evidence>
<evidence type="ECO:0000256" key="2">
    <source>
        <dbReference type="ARBA" id="ARBA00005582"/>
    </source>
</evidence>
<name>A0ABT2TLF4_9FIRM</name>
<dbReference type="SUPFAM" id="SSF55811">
    <property type="entry name" value="Nudix"/>
    <property type="match status" value="1"/>
</dbReference>
<dbReference type="PANTHER" id="PTHR43758">
    <property type="entry name" value="7,8-DIHYDRO-8-OXOGUANINE TRIPHOSPHATASE"/>
    <property type="match status" value="1"/>
</dbReference>
<dbReference type="Gene3D" id="3.90.79.10">
    <property type="entry name" value="Nucleoside Triphosphate Pyrophosphohydrolase"/>
    <property type="match status" value="1"/>
</dbReference>
<dbReference type="PRINTS" id="PR01402">
    <property type="entry name" value="MUTATORMUTX"/>
</dbReference>
<dbReference type="CDD" id="cd18886">
    <property type="entry name" value="NUDIX_MutT_Nudt1"/>
    <property type="match status" value="1"/>
</dbReference>
<keyword evidence="5" id="KW-0460">Magnesium</keyword>
<comment type="caution">
    <text evidence="7">The sequence shown here is derived from an EMBL/GenBank/DDBJ whole genome shotgun (WGS) entry which is preliminary data.</text>
</comment>
<sequence>MMKRERLPFTTLCYVEQDGKYLMMHRVKKKNDVNQEKWIGIGGHFEEGESPEECLLREAREEAGLTLTSYRFRGLITFQSAGWGTEYMCLYTADGFEGEVTECEEGELVWIPKEDIEKLNLWEGDKLFFHLLEEDAPFFSLKLSYEGDRLVQVVLNGIDQALEYSQ</sequence>
<evidence type="ECO:0000259" key="6">
    <source>
        <dbReference type="PROSITE" id="PS51462"/>
    </source>
</evidence>
<gene>
    <name evidence="7" type="ORF">OCV88_09060</name>
</gene>
<dbReference type="PROSITE" id="PS00893">
    <property type="entry name" value="NUDIX_BOX"/>
    <property type="match status" value="1"/>
</dbReference>
<comment type="cofactor">
    <cofactor evidence="1">
        <name>Mg(2+)</name>
        <dbReference type="ChEBI" id="CHEBI:18420"/>
    </cofactor>
</comment>
<keyword evidence="3" id="KW-0479">Metal-binding</keyword>
<comment type="similarity">
    <text evidence="2">Belongs to the Nudix hydrolase family.</text>
</comment>
<dbReference type="Proteomes" id="UP001652442">
    <property type="component" value="Unassembled WGS sequence"/>
</dbReference>
<feature type="domain" description="Nudix hydrolase" evidence="6">
    <location>
        <begin position="4"/>
        <end position="134"/>
    </location>
</feature>
<reference evidence="7 8" key="1">
    <citation type="journal article" date="2021" name="ISME Commun">
        <title>Automated analysis of genomic sequences facilitates high-throughput and comprehensive description of bacteria.</title>
        <authorList>
            <person name="Hitch T.C.A."/>
        </authorList>
    </citation>
    <scope>NUCLEOTIDE SEQUENCE [LARGE SCALE GENOMIC DNA]</scope>
    <source>
        <strain evidence="7 8">Sanger_109</strain>
    </source>
</reference>
<keyword evidence="8" id="KW-1185">Reference proteome</keyword>
<dbReference type="InterPro" id="IPR020084">
    <property type="entry name" value="NUDIX_hydrolase_CS"/>
</dbReference>
<dbReference type="InterPro" id="IPR000086">
    <property type="entry name" value="NUDIX_hydrolase_dom"/>
</dbReference>
<evidence type="ECO:0000256" key="3">
    <source>
        <dbReference type="ARBA" id="ARBA00022723"/>
    </source>
</evidence>
<dbReference type="EMBL" id="JAOQJQ010000003">
    <property type="protein sequence ID" value="MCU6762482.1"/>
    <property type="molecule type" value="Genomic_DNA"/>
</dbReference>
<evidence type="ECO:0000256" key="4">
    <source>
        <dbReference type="ARBA" id="ARBA00022801"/>
    </source>
</evidence>
<dbReference type="InterPro" id="IPR003562">
    <property type="entry name" value="Mutator_MutX_prot"/>
</dbReference>
<proteinExistence type="inferred from homology"/>
<dbReference type="Pfam" id="PF00293">
    <property type="entry name" value="NUDIX"/>
    <property type="match status" value="1"/>
</dbReference>
<organism evidence="7 8">
    <name type="scientific">Brotonthovivens ammoniilytica</name>
    <dbReference type="NCBI Taxonomy" id="2981725"/>
    <lineage>
        <taxon>Bacteria</taxon>
        <taxon>Bacillati</taxon>
        <taxon>Bacillota</taxon>
        <taxon>Clostridia</taxon>
        <taxon>Lachnospirales</taxon>
        <taxon>Lachnospiraceae</taxon>
        <taxon>Brotonthovivens</taxon>
    </lineage>
</organism>
<dbReference type="PROSITE" id="PS51462">
    <property type="entry name" value="NUDIX"/>
    <property type="match status" value="1"/>
</dbReference>
<protein>
    <submittedName>
        <fullName evidence="7">8-oxo-dGTP diphosphatase</fullName>
    </submittedName>
</protein>
<keyword evidence="4" id="KW-0378">Hydrolase</keyword>
<evidence type="ECO:0000313" key="7">
    <source>
        <dbReference type="EMBL" id="MCU6762482.1"/>
    </source>
</evidence>
<evidence type="ECO:0000256" key="5">
    <source>
        <dbReference type="ARBA" id="ARBA00022842"/>
    </source>
</evidence>